<gene>
    <name evidence="1" type="ORF">PSON_ATCC_30995.1.T0270234</name>
</gene>
<name>A0A8S1LX98_9CILI</name>
<reference evidence="1" key="1">
    <citation type="submission" date="2021-01" db="EMBL/GenBank/DDBJ databases">
        <authorList>
            <consortium name="Genoscope - CEA"/>
            <person name="William W."/>
        </authorList>
    </citation>
    <scope>NUCLEOTIDE SEQUENCE</scope>
</reference>
<dbReference type="AlphaFoldDB" id="A0A8S1LX98"/>
<proteinExistence type="predicted"/>
<accession>A0A8S1LX98</accession>
<organism evidence="1 2">
    <name type="scientific">Paramecium sonneborni</name>
    <dbReference type="NCBI Taxonomy" id="65129"/>
    <lineage>
        <taxon>Eukaryota</taxon>
        <taxon>Sar</taxon>
        <taxon>Alveolata</taxon>
        <taxon>Ciliophora</taxon>
        <taxon>Intramacronucleata</taxon>
        <taxon>Oligohymenophorea</taxon>
        <taxon>Peniculida</taxon>
        <taxon>Parameciidae</taxon>
        <taxon>Paramecium</taxon>
    </lineage>
</organism>
<keyword evidence="2" id="KW-1185">Reference proteome</keyword>
<dbReference type="EMBL" id="CAJJDN010000027">
    <property type="protein sequence ID" value="CAD8070912.1"/>
    <property type="molecule type" value="Genomic_DNA"/>
</dbReference>
<comment type="caution">
    <text evidence="1">The sequence shown here is derived from an EMBL/GenBank/DDBJ whole genome shotgun (WGS) entry which is preliminary data.</text>
</comment>
<sequence>MELIRLRQIDFIQILIIKFRNYKQQLVLLERTCKQYQEIVIFLIQLINECFSSIELKQIERKNLKGYFIIEFYQQQQEVKYGMFEQQHKIRMLIIR</sequence>
<protein>
    <submittedName>
        <fullName evidence="1">Uncharacterized protein</fullName>
    </submittedName>
</protein>
<evidence type="ECO:0000313" key="2">
    <source>
        <dbReference type="Proteomes" id="UP000692954"/>
    </source>
</evidence>
<evidence type="ECO:0000313" key="1">
    <source>
        <dbReference type="EMBL" id="CAD8070912.1"/>
    </source>
</evidence>
<dbReference type="Proteomes" id="UP000692954">
    <property type="component" value="Unassembled WGS sequence"/>
</dbReference>